<reference evidence="5 6" key="1">
    <citation type="submission" date="2024-06" db="EMBL/GenBank/DDBJ databases">
        <title>A chromosome level genome sequence of Diviner's sage (Salvia divinorum).</title>
        <authorList>
            <person name="Ford S.A."/>
            <person name="Ro D.-K."/>
            <person name="Ness R.W."/>
            <person name="Phillips M.A."/>
        </authorList>
    </citation>
    <scope>NUCLEOTIDE SEQUENCE [LARGE SCALE GENOMIC DNA]</scope>
    <source>
        <strain evidence="5">SAF-2024a</strain>
        <tissue evidence="5">Leaf</tissue>
    </source>
</reference>
<name>A0ABD1GK30_SALDI</name>
<dbReference type="Gene3D" id="3.40.50.200">
    <property type="entry name" value="Peptidase S8/S53 domain"/>
    <property type="match status" value="1"/>
</dbReference>
<feature type="transmembrane region" description="Helical" evidence="3">
    <location>
        <begin position="67"/>
        <end position="89"/>
    </location>
</feature>
<keyword evidence="2" id="KW-0732">Signal</keyword>
<organism evidence="5 6">
    <name type="scientific">Salvia divinorum</name>
    <name type="common">Maria pastora</name>
    <name type="synonym">Diviner's sage</name>
    <dbReference type="NCBI Taxonomy" id="28513"/>
    <lineage>
        <taxon>Eukaryota</taxon>
        <taxon>Viridiplantae</taxon>
        <taxon>Streptophyta</taxon>
        <taxon>Embryophyta</taxon>
        <taxon>Tracheophyta</taxon>
        <taxon>Spermatophyta</taxon>
        <taxon>Magnoliopsida</taxon>
        <taxon>eudicotyledons</taxon>
        <taxon>Gunneridae</taxon>
        <taxon>Pentapetalae</taxon>
        <taxon>asterids</taxon>
        <taxon>lamiids</taxon>
        <taxon>Lamiales</taxon>
        <taxon>Lamiaceae</taxon>
        <taxon>Nepetoideae</taxon>
        <taxon>Mentheae</taxon>
        <taxon>Salviinae</taxon>
        <taxon>Salvia</taxon>
        <taxon>Salvia subgen. Calosphace</taxon>
    </lineage>
</organism>
<keyword evidence="6" id="KW-1185">Reference proteome</keyword>
<keyword evidence="3" id="KW-0812">Transmembrane</keyword>
<dbReference type="InterPro" id="IPR045051">
    <property type="entry name" value="SBT"/>
</dbReference>
<feature type="domain" description="Peptidase S8/S53" evidence="4">
    <location>
        <begin position="15"/>
        <end position="87"/>
    </location>
</feature>
<dbReference type="PANTHER" id="PTHR10795">
    <property type="entry name" value="PROPROTEIN CONVERTASE SUBTILISIN/KEXIN"/>
    <property type="match status" value="1"/>
</dbReference>
<sequence>MVGCVSAAPGAVASNVNTRNSVARISHIKAIHPTKPASPDITATGVNFLAEWSPSAAGNTTRRSIDYVIILGTSMSCPHISVLVAIISLR</sequence>
<dbReference type="AlphaFoldDB" id="A0ABD1GK30"/>
<dbReference type="SUPFAM" id="SSF52743">
    <property type="entry name" value="Subtilisin-like"/>
    <property type="match status" value="1"/>
</dbReference>
<evidence type="ECO:0000256" key="3">
    <source>
        <dbReference type="SAM" id="Phobius"/>
    </source>
</evidence>
<accession>A0ABD1GK30</accession>
<keyword evidence="3" id="KW-1133">Transmembrane helix</keyword>
<keyword evidence="3" id="KW-0472">Membrane</keyword>
<dbReference type="EMBL" id="JBEAFC010000008">
    <property type="protein sequence ID" value="KAL1544486.1"/>
    <property type="molecule type" value="Genomic_DNA"/>
</dbReference>
<proteinExistence type="inferred from homology"/>
<dbReference type="Pfam" id="PF00082">
    <property type="entry name" value="Peptidase_S8"/>
    <property type="match status" value="1"/>
</dbReference>
<comment type="similarity">
    <text evidence="1">Belongs to the peptidase S8 family.</text>
</comment>
<protein>
    <recommendedName>
        <fullName evidence="4">Peptidase S8/S53 domain-containing protein</fullName>
    </recommendedName>
</protein>
<evidence type="ECO:0000256" key="2">
    <source>
        <dbReference type="ARBA" id="ARBA00022729"/>
    </source>
</evidence>
<evidence type="ECO:0000259" key="4">
    <source>
        <dbReference type="Pfam" id="PF00082"/>
    </source>
</evidence>
<evidence type="ECO:0000256" key="1">
    <source>
        <dbReference type="ARBA" id="ARBA00011073"/>
    </source>
</evidence>
<dbReference type="InterPro" id="IPR000209">
    <property type="entry name" value="Peptidase_S8/S53_dom"/>
</dbReference>
<dbReference type="Proteomes" id="UP001567538">
    <property type="component" value="Unassembled WGS sequence"/>
</dbReference>
<gene>
    <name evidence="5" type="ORF">AAHA92_21331</name>
</gene>
<evidence type="ECO:0000313" key="5">
    <source>
        <dbReference type="EMBL" id="KAL1544486.1"/>
    </source>
</evidence>
<dbReference type="InterPro" id="IPR036852">
    <property type="entry name" value="Peptidase_S8/S53_dom_sf"/>
</dbReference>
<comment type="caution">
    <text evidence="5">The sequence shown here is derived from an EMBL/GenBank/DDBJ whole genome shotgun (WGS) entry which is preliminary data.</text>
</comment>
<evidence type="ECO:0000313" key="6">
    <source>
        <dbReference type="Proteomes" id="UP001567538"/>
    </source>
</evidence>